<dbReference type="Proteomes" id="UP000373449">
    <property type="component" value="Unassembled WGS sequence"/>
</dbReference>
<evidence type="ECO:0000313" key="5">
    <source>
        <dbReference type="Proteomes" id="UP000373449"/>
    </source>
</evidence>
<protein>
    <recommendedName>
        <fullName evidence="6">ANR family transcriptional regulator</fullName>
    </recommendedName>
</protein>
<dbReference type="EMBL" id="PDDX01000001">
    <property type="protein sequence ID" value="PHI28838.1"/>
    <property type="molecule type" value="Genomic_DNA"/>
</dbReference>
<reference evidence="3 5" key="3">
    <citation type="submission" date="2019-03" db="EMBL/GenBank/DDBJ databases">
        <authorList>
            <consortium name="Pathogen Informatics"/>
        </authorList>
    </citation>
    <scope>NUCLEOTIDE SEQUENCE [LARGE SCALE GENOMIC DNA]</scope>
    <source>
        <strain evidence="3 5">NCTC12282</strain>
    </source>
</reference>
<sequence length="91" mass="10203">MSQRSNLKFVSRYAELAQVAAQKERVGDWGEACMCWERAANAARLSENMAWAWSRSLFCRHEAELFKGHLGRLLSSPDLNGLATMGIADEV</sequence>
<evidence type="ECO:0000313" key="1">
    <source>
        <dbReference type="EMBL" id="PHI28838.1"/>
    </source>
</evidence>
<evidence type="ECO:0000313" key="4">
    <source>
        <dbReference type="Proteomes" id="UP000224974"/>
    </source>
</evidence>
<dbReference type="Proteomes" id="UP000224974">
    <property type="component" value="Unassembled WGS sequence"/>
</dbReference>
<dbReference type="InterPro" id="IPR047666">
    <property type="entry name" value="ANR_neg_reg"/>
</dbReference>
<dbReference type="STRING" id="1111728.GCA_000427805_05002"/>
<evidence type="ECO:0000313" key="3">
    <source>
        <dbReference type="EMBL" id="VFS46943.1"/>
    </source>
</evidence>
<evidence type="ECO:0008006" key="6">
    <source>
        <dbReference type="Google" id="ProtNLM"/>
    </source>
</evidence>
<name>A0A2C6DPF9_9GAMM</name>
<dbReference type="NCBIfam" id="NF033650">
    <property type="entry name" value="ANR_neg_reg"/>
    <property type="match status" value="1"/>
</dbReference>
<gene>
    <name evidence="1" type="ORF">CRN84_05690</name>
    <name evidence="2" type="ORF">CRN84_24370</name>
    <name evidence="3" type="ORF">NCTC12282_01873</name>
</gene>
<dbReference type="EMBL" id="CAADJA010000002">
    <property type="protein sequence ID" value="VFS46943.1"/>
    <property type="molecule type" value="Genomic_DNA"/>
</dbReference>
<organism evidence="2 4">
    <name type="scientific">Budvicia aquatica</name>
    <dbReference type="NCBI Taxonomy" id="82979"/>
    <lineage>
        <taxon>Bacteria</taxon>
        <taxon>Pseudomonadati</taxon>
        <taxon>Pseudomonadota</taxon>
        <taxon>Gammaproteobacteria</taxon>
        <taxon>Enterobacterales</taxon>
        <taxon>Budviciaceae</taxon>
        <taxon>Budvicia</taxon>
    </lineage>
</organism>
<keyword evidence="4" id="KW-1185">Reference proteome</keyword>
<accession>A0A2C6DPF9</accession>
<reference evidence="4" key="1">
    <citation type="submission" date="2017-09" db="EMBL/GenBank/DDBJ databases">
        <title>FDA dAtabase for Regulatory Grade micrObial Sequences (FDA-ARGOS): Supporting development and validation of Infectious Disease Dx tests.</title>
        <authorList>
            <person name="Minogue T."/>
            <person name="Wolcott M."/>
            <person name="Wasieloski L."/>
            <person name="Aguilar W."/>
            <person name="Moore D."/>
            <person name="Tallon L."/>
            <person name="Sadzewicz L."/>
            <person name="Ott S."/>
            <person name="Zhao X."/>
            <person name="Nagaraj S."/>
            <person name="Vavikolanu K."/>
            <person name="Aluvathingal J."/>
            <person name="Nadendla S."/>
            <person name="Sichtig H."/>
        </authorList>
    </citation>
    <scope>NUCLEOTIDE SEQUENCE [LARGE SCALE GENOMIC DNA]</scope>
    <source>
        <strain evidence="4">FDAARGOS_387</strain>
    </source>
</reference>
<evidence type="ECO:0000313" key="2">
    <source>
        <dbReference type="EMBL" id="PHI32228.1"/>
    </source>
</evidence>
<reference evidence="2" key="2">
    <citation type="submission" date="2017-09" db="EMBL/GenBank/DDBJ databases">
        <title>FDA dAtabase for Regulatory Grade micrObial Sequences (FDA-ARGOS): Supporting development and validation of Infectious Disease Dx tests.</title>
        <authorList>
            <person name="Minogue T."/>
            <person name="Wolcott M."/>
            <person name="Wasieloski L."/>
            <person name="Aguilar W."/>
            <person name="Moore D."/>
            <person name="Tallon L.J."/>
            <person name="Sadzewicz L."/>
            <person name="Ott S."/>
            <person name="Zhao X."/>
            <person name="Nagaraj S."/>
            <person name="Vavikolanu K."/>
            <person name="Aluvathingal J."/>
            <person name="Nadendla S."/>
            <person name="Sichtig H."/>
        </authorList>
    </citation>
    <scope>NUCLEOTIDE SEQUENCE</scope>
    <source>
        <strain evidence="2">FDAARGOS_387</strain>
    </source>
</reference>
<dbReference type="AlphaFoldDB" id="A0A2C6DPF9"/>
<dbReference type="RefSeq" id="WP_036016723.1">
    <property type="nucleotide sequence ID" value="NZ_CAADJA010000002.1"/>
</dbReference>
<proteinExistence type="predicted"/>
<dbReference type="EMBL" id="PDDX01000001">
    <property type="protein sequence ID" value="PHI32228.1"/>
    <property type="molecule type" value="Genomic_DNA"/>
</dbReference>